<evidence type="ECO:0000256" key="3">
    <source>
        <dbReference type="ARBA" id="ARBA00022553"/>
    </source>
</evidence>
<dbReference type="SUPFAM" id="SSF56801">
    <property type="entry name" value="Acetyl-CoA synthetase-like"/>
    <property type="match status" value="2"/>
</dbReference>
<sequence length="1606" mass="170899">MAGILETDRVHEAIAEQVRRTPDRIAVVAGRTRVTYAELYTRAGRIAGELRRRGTGPGDSVGVCLDRDDSLIAALLAVWRAGAAYVPLDPAYPADRLEFIAEDAGMAQLITSEVVARRQEAVLRASGAEALLIESIVGDGDESIDSGAGSSADAAYVIYTSGSTGRPKGVVVEHRNVMALLRYEATRYPDELAGMLFATSVCFDPSVTQMFLPLLCGGTVIVADNLLALSALPARDEVTTVYGAPSALVALLGEPLPAGVRTVIAGGEPLTRALADRIYANPGVRRVVNVYGPTECTVTCTSHEVLRDEEGEPPIGSAYAGSVLSVRDPGGRPLADGEVGELWVAGPLVGRGYLNRPALTAERFVTDDEGVRHYRTGDLVRRENGICSYAGRNDDQVKVAGFRVELGEVQGTLTRHPGVNHAVVLTQNDAREVRRLVAYVEPSADGVSEAELRQWMRERLPDYMVPSRIALMERIPLGPTGKVDRGALPALEFAPELGAYVAPRNDTERRLAEIIGAVLGVEQVGVHHHFIDLGGESLAAARICAVIERELGARVALTTFLGRPTIAELAPLVEAAKAEAPRSAAPRLTRHPGRDRYPLTAAQYGMWLLREVSHTRNATTLAFRLRLTGLDSAEPVRAALDALVREHEVLRTVIVIGEAGEPVAEVRPPAPVPLEEHAYASGLAERLAVHGFDLSADVPLLRAALLWHDKRTAELIVVTDHTAYDGWSNATLMEALTGTVAEQPVQVGDVALLEQELAADPDRMERLRAFWAEELAGAAPPYDLSTRAPSGPSRFRGTRLVHKVPAGTAARAGELAAATGTTPFAVYFTVLGLLVAAETDRPDVLLGAAVADRAHPELEGIVGPLVDVLPVRLRLDGDLSVRRAIVQSAAATTRSLDHIGLAPGERLAVSGIERPRGTMLTPVVLSYQPPAVPVRLERDGLTVELFGELSGGGAQAPYTVFVNTTVEGVEIQVEYDVDLFTPEEAGGFADRLMRLLEAAVAGPDLPLSAFELVTAEERATLLAWGSGAPLPEPGSATVVHEVLEQAERHPGRVAVADGMGELTYAELAAASARIAAALRTGPAAPQGDQVVAVCLPRDRRLPAALVGVARAGAAYVPLEPDHPAERLRHQLADSGATVVLAADDTVQVARELAGSTGATVLDITDLPTGDASPATTPDGLAYVLYTSGSTGRPKGVEVTHANLAAFVAAMRVMPGVRDDDVMLGLTPFSFDVFGFDLWVSLCNGLRLELLDRASAVDGHAVARRIDDSGVTLLTATPTTLRMLVTAGWAGSDRVRVVSIGEVLDPALADEMLVRVGELWNSYGPTETTIYSTMTRISAPVGDSVSIGGPLPGERAYVLNQAGRLVPPGVPGELWVGGVGVARGYRGLHSAAFADDPLAPGERRYRTGDLARWRSDGTLDFLGRRDQQVKIRGHRIELGEIEAALRESVPDAVVAVHDEYLVGYLIGGMTEVGGVEAALRERLPDYMIPRRWMTLDTLPTTSSGKVDRGALPKPDRAATRTLVPPRSDAELLVAEVWRAVLGLDAVGVDDDFFALGGHSLAAMLVTARLKEALTMEVPVRLLFERPVLAAFASAVEKLLVAELEAGR</sequence>
<dbReference type="Gene3D" id="3.30.559.10">
    <property type="entry name" value="Chloramphenicol acetyltransferase-like domain"/>
    <property type="match status" value="1"/>
</dbReference>
<dbReference type="InterPro" id="IPR036736">
    <property type="entry name" value="ACP-like_sf"/>
</dbReference>
<dbReference type="SMART" id="SM00823">
    <property type="entry name" value="PKS_PP"/>
    <property type="match status" value="2"/>
</dbReference>
<proteinExistence type="predicted"/>
<comment type="cofactor">
    <cofactor evidence="1">
        <name>pantetheine 4'-phosphate</name>
        <dbReference type="ChEBI" id="CHEBI:47942"/>
    </cofactor>
</comment>
<keyword evidence="2" id="KW-0596">Phosphopantetheine</keyword>
<dbReference type="PROSITE" id="PS50075">
    <property type="entry name" value="CARRIER"/>
    <property type="match status" value="2"/>
</dbReference>
<evidence type="ECO:0000256" key="2">
    <source>
        <dbReference type="ARBA" id="ARBA00022450"/>
    </source>
</evidence>
<dbReference type="SUPFAM" id="SSF47336">
    <property type="entry name" value="ACP-like"/>
    <property type="match status" value="2"/>
</dbReference>
<dbReference type="GO" id="GO:0031177">
    <property type="term" value="F:phosphopantetheine binding"/>
    <property type="evidence" value="ECO:0007669"/>
    <property type="project" value="InterPro"/>
</dbReference>
<comment type="caution">
    <text evidence="5">The sequence shown here is derived from an EMBL/GenBank/DDBJ whole genome shotgun (WGS) entry which is preliminary data.</text>
</comment>
<dbReference type="PROSITE" id="PS00455">
    <property type="entry name" value="AMP_BINDING"/>
    <property type="match status" value="2"/>
</dbReference>
<dbReference type="InterPro" id="IPR020806">
    <property type="entry name" value="PKS_PP-bd"/>
</dbReference>
<dbReference type="GO" id="GO:0043041">
    <property type="term" value="P:amino acid activation for nonribosomal peptide biosynthetic process"/>
    <property type="evidence" value="ECO:0007669"/>
    <property type="project" value="TreeGrafter"/>
</dbReference>
<dbReference type="PROSITE" id="PS00012">
    <property type="entry name" value="PHOSPHOPANTETHEINE"/>
    <property type="match status" value="1"/>
</dbReference>
<gene>
    <name evidence="5" type="ORF">EDD27_0598</name>
</gene>
<dbReference type="InterPro" id="IPR001242">
    <property type="entry name" value="Condensation_dom"/>
</dbReference>
<dbReference type="Proteomes" id="UP000284824">
    <property type="component" value="Unassembled WGS sequence"/>
</dbReference>
<dbReference type="Gene3D" id="1.10.1200.10">
    <property type="entry name" value="ACP-like"/>
    <property type="match status" value="2"/>
</dbReference>
<dbReference type="PANTHER" id="PTHR45527">
    <property type="entry name" value="NONRIBOSOMAL PEPTIDE SYNTHETASE"/>
    <property type="match status" value="1"/>
</dbReference>
<dbReference type="Gene3D" id="3.40.50.980">
    <property type="match status" value="2"/>
</dbReference>
<dbReference type="InterPro" id="IPR023213">
    <property type="entry name" value="CAT-like_dom_sf"/>
</dbReference>
<dbReference type="PANTHER" id="PTHR45527:SF1">
    <property type="entry name" value="FATTY ACID SYNTHASE"/>
    <property type="match status" value="1"/>
</dbReference>
<evidence type="ECO:0000313" key="6">
    <source>
        <dbReference type="Proteomes" id="UP000284824"/>
    </source>
</evidence>
<dbReference type="Pfam" id="PF13193">
    <property type="entry name" value="AMP-binding_C"/>
    <property type="match status" value="1"/>
</dbReference>
<dbReference type="CDD" id="cd05930">
    <property type="entry name" value="A_NRPS"/>
    <property type="match status" value="1"/>
</dbReference>
<dbReference type="NCBIfam" id="TIGR01733">
    <property type="entry name" value="AA-adenyl-dom"/>
    <property type="match status" value="2"/>
</dbReference>
<dbReference type="Pfam" id="PF00550">
    <property type="entry name" value="PP-binding"/>
    <property type="match status" value="2"/>
</dbReference>
<dbReference type="Gene3D" id="3.40.50.12780">
    <property type="entry name" value="N-terminal domain of ligase-like"/>
    <property type="match status" value="1"/>
</dbReference>
<dbReference type="InterPro" id="IPR010071">
    <property type="entry name" value="AA_adenyl_dom"/>
</dbReference>
<dbReference type="InterPro" id="IPR000873">
    <property type="entry name" value="AMP-dep_synth/lig_dom"/>
</dbReference>
<dbReference type="Pfam" id="PF00668">
    <property type="entry name" value="Condensation"/>
    <property type="match status" value="1"/>
</dbReference>
<dbReference type="InterPro" id="IPR025110">
    <property type="entry name" value="AMP-bd_C"/>
</dbReference>
<dbReference type="Gene3D" id="3.30.559.30">
    <property type="entry name" value="Nonribosomal peptide synthetase, condensation domain"/>
    <property type="match status" value="1"/>
</dbReference>
<feature type="domain" description="Carrier" evidence="4">
    <location>
        <begin position="1523"/>
        <end position="1598"/>
    </location>
</feature>
<dbReference type="EMBL" id="SAUN01000001">
    <property type="protein sequence ID" value="RVX38303.1"/>
    <property type="molecule type" value="Genomic_DNA"/>
</dbReference>
<feature type="domain" description="Carrier" evidence="4">
    <location>
        <begin position="502"/>
        <end position="577"/>
    </location>
</feature>
<dbReference type="RefSeq" id="WP_127930954.1">
    <property type="nucleotide sequence ID" value="NZ_SAUN01000001.1"/>
</dbReference>
<evidence type="ECO:0000313" key="5">
    <source>
        <dbReference type="EMBL" id="RVX38303.1"/>
    </source>
</evidence>
<protein>
    <submittedName>
        <fullName evidence="5">Amino acid adenylation domain-containing protein</fullName>
    </submittedName>
</protein>
<dbReference type="OrthoDB" id="3671989at2"/>
<dbReference type="GO" id="GO:0003824">
    <property type="term" value="F:catalytic activity"/>
    <property type="evidence" value="ECO:0007669"/>
    <property type="project" value="InterPro"/>
</dbReference>
<dbReference type="GO" id="GO:0005737">
    <property type="term" value="C:cytoplasm"/>
    <property type="evidence" value="ECO:0007669"/>
    <property type="project" value="TreeGrafter"/>
</dbReference>
<organism evidence="5 6">
    <name type="scientific">Nonomuraea polychroma</name>
    <dbReference type="NCBI Taxonomy" id="46176"/>
    <lineage>
        <taxon>Bacteria</taxon>
        <taxon>Bacillati</taxon>
        <taxon>Actinomycetota</taxon>
        <taxon>Actinomycetes</taxon>
        <taxon>Streptosporangiales</taxon>
        <taxon>Streptosporangiaceae</taxon>
        <taxon>Nonomuraea</taxon>
    </lineage>
</organism>
<name>A0A438LYD6_9ACTN</name>
<reference evidence="5 6" key="1">
    <citation type="submission" date="2019-01" db="EMBL/GenBank/DDBJ databases">
        <title>Sequencing the genomes of 1000 actinobacteria strains.</title>
        <authorList>
            <person name="Klenk H.-P."/>
        </authorList>
    </citation>
    <scope>NUCLEOTIDE SEQUENCE [LARGE SCALE GENOMIC DNA]</scope>
    <source>
        <strain evidence="5 6">DSM 43925</strain>
    </source>
</reference>
<dbReference type="Gene3D" id="3.30.300.30">
    <property type="match status" value="2"/>
</dbReference>
<dbReference type="InterPro" id="IPR042099">
    <property type="entry name" value="ANL_N_sf"/>
</dbReference>
<dbReference type="InterPro" id="IPR006162">
    <property type="entry name" value="Ppantetheine_attach_site"/>
</dbReference>
<dbReference type="FunFam" id="1.10.1200.10:FF:000005">
    <property type="entry name" value="Nonribosomal peptide synthetase 1"/>
    <property type="match status" value="1"/>
</dbReference>
<dbReference type="InterPro" id="IPR045851">
    <property type="entry name" value="AMP-bd_C_sf"/>
</dbReference>
<accession>A0A438LYD6</accession>
<evidence type="ECO:0000256" key="1">
    <source>
        <dbReference type="ARBA" id="ARBA00001957"/>
    </source>
</evidence>
<dbReference type="Pfam" id="PF00501">
    <property type="entry name" value="AMP-binding"/>
    <property type="match status" value="2"/>
</dbReference>
<dbReference type="SUPFAM" id="SSF52777">
    <property type="entry name" value="CoA-dependent acyltransferases"/>
    <property type="match status" value="2"/>
</dbReference>
<dbReference type="FunFam" id="3.40.50.980:FF:000001">
    <property type="entry name" value="Non-ribosomal peptide synthetase"/>
    <property type="match status" value="1"/>
</dbReference>
<dbReference type="Gene3D" id="2.30.38.10">
    <property type="entry name" value="Luciferase, Domain 3"/>
    <property type="match status" value="1"/>
</dbReference>
<keyword evidence="6" id="KW-1185">Reference proteome</keyword>
<dbReference type="GO" id="GO:0044550">
    <property type="term" value="P:secondary metabolite biosynthetic process"/>
    <property type="evidence" value="ECO:0007669"/>
    <property type="project" value="TreeGrafter"/>
</dbReference>
<dbReference type="InterPro" id="IPR009081">
    <property type="entry name" value="PP-bd_ACP"/>
</dbReference>
<dbReference type="InterPro" id="IPR020845">
    <property type="entry name" value="AMP-binding_CS"/>
</dbReference>
<dbReference type="GO" id="GO:0008610">
    <property type="term" value="P:lipid biosynthetic process"/>
    <property type="evidence" value="ECO:0007669"/>
    <property type="project" value="UniProtKB-ARBA"/>
</dbReference>
<evidence type="ECO:0000259" key="4">
    <source>
        <dbReference type="PROSITE" id="PS50075"/>
    </source>
</evidence>
<keyword evidence="3" id="KW-0597">Phosphoprotein</keyword>